<accession>A0A8J2MAW0</accession>
<sequence length="1143" mass="124499">MKVMKPTWVNHEGLPIFAIDVHPEGTRFATGGQGNNTGGRISIWNIVPVLDEARSHDENIPKLLCELEFHACVNALRWSHHGLYLSSGGDDRTVEIYKCSSKYNGSSVLPSSNNPFAKASHEQWRSIATLSGHTGDILDVSWSPTDKYLASASIDNSIIIWDACNFPHMITQLRGHTSLVKGVTWDPIGKFVASQSDDRTLRIWRTGDWQLEHIVKEPFSECGGTTHVLRLDWSPDGMYLVSAHAMNAGGPTAQIVERTGWKTDKDFVGHRKAVVCVRFNRNILQREGNKAKTCFVALGSRDRAVSVWSAALKRPLVVLRDLFKNSIMDLSWSSCGTILTCCSYDGTVAVAQFAVSEIGKPISTNEVASLHQQTYGNNVMSTNYTCNLVQDVSILKGQMKHLQKQSAASEKSVKNSDIKKEPDQTVSNSDQQKESSADSKKDEPKNYDQNKDSEPESIATNGTDLSNTAPPSKVQPEPDGSSRHEMSNSSKTSSPVKGPVYKQIETVRNDGKRRITPQFLLPQDTSSSKLDDANSNVPNSSQCAFKTEASENAPDQEKGKDEDKETTTSITNDKAALLEARVTDAGTASEKLQEPAAVISKPRVSTGSGGSSDGAITAPKTSGLTSNNAQEKSIKAVAPGSAVLKRKRSVEEAEAKPPKKGKINNSGGISSNVTMPAPKAIPLQGKGRERAGMNDGAIPVVSGTDGGYPGAFSEGPGVAMGTSPSKILRTKLPAMKMEQNHLQVVVKKTGGYSLSVENHKRVGRFTSHSITCHHEKDSLDGLNWTICVESPICGMTGDAFRVVVLCEDCTCHVLDMKGRYSLPPVVVPNFPHSMIVREQFLMITTVKATLHMWNIHLKKNVIRSESLLPLLNQTCPGLGGKPVEISRSTILVGGVPLIILSNGKSYKFSPEMQSWMLFVNLTPSFASVDMNDQLLDKISPGHMAMWNGSARDVNYAAVSEAKLKLAGAIDAKKSADVKTCMHTLGVTLAREGLEPELRHLLQDLLGPCHSGVEYLSGKYSELSLKTLSSTLGSNTFLLTELRSGLAQFQSGLSEMLISSELDLSAALITNMYFLLCVSKQLRLFELLGCVISQFSRVAFNLYPCVLTFAIDFLRRLVESSRIEVIWFVFIRCSPGHCSGLLLL</sequence>
<reference evidence="11" key="1">
    <citation type="submission" date="2021-06" db="EMBL/GenBank/DDBJ databases">
        <authorList>
            <person name="Hodson N. C."/>
            <person name="Mongue J. A."/>
            <person name="Jaron S. K."/>
        </authorList>
    </citation>
    <scope>NUCLEOTIDE SEQUENCE</scope>
</reference>
<evidence type="ECO:0000259" key="10">
    <source>
        <dbReference type="Pfam" id="PF24105"/>
    </source>
</evidence>
<dbReference type="Pfam" id="PF07569">
    <property type="entry name" value="Hira"/>
    <property type="match status" value="1"/>
</dbReference>
<organism evidence="11 12">
    <name type="scientific">Allacma fusca</name>
    <dbReference type="NCBI Taxonomy" id="39272"/>
    <lineage>
        <taxon>Eukaryota</taxon>
        <taxon>Metazoa</taxon>
        <taxon>Ecdysozoa</taxon>
        <taxon>Arthropoda</taxon>
        <taxon>Hexapoda</taxon>
        <taxon>Collembola</taxon>
        <taxon>Symphypleona</taxon>
        <taxon>Sminthuridae</taxon>
        <taxon>Allacma</taxon>
    </lineage>
</organism>
<feature type="compositionally biased region" description="Polar residues" evidence="8">
    <location>
        <begin position="458"/>
        <end position="470"/>
    </location>
</feature>
<comment type="subcellular location">
    <subcellularLocation>
        <location evidence="1 7">Nucleus</location>
    </subcellularLocation>
</comment>
<dbReference type="InterPro" id="IPR031120">
    <property type="entry name" value="HIR1-like"/>
</dbReference>
<evidence type="ECO:0000256" key="5">
    <source>
        <dbReference type="ARBA" id="ARBA00023242"/>
    </source>
</evidence>
<feature type="domain" description="CAF1B/HIR1 beta-propeller" evidence="10">
    <location>
        <begin position="1"/>
        <end position="357"/>
    </location>
</feature>
<keyword evidence="7" id="KW-0678">Repressor</keyword>
<feature type="compositionally biased region" description="Polar residues" evidence="8">
    <location>
        <begin position="619"/>
        <end position="631"/>
    </location>
</feature>
<feature type="compositionally biased region" description="Polar residues" evidence="8">
    <location>
        <begin position="523"/>
        <end position="544"/>
    </location>
</feature>
<keyword evidence="3 7" id="KW-0677">Repeat</keyword>
<comment type="function">
    <text evidence="7">Required for replication-independent chromatin assembly and for the periodic repression of histone gene transcription during the cell cycle.</text>
</comment>
<feature type="repeat" description="WD" evidence="6">
    <location>
        <begin position="173"/>
        <end position="204"/>
    </location>
</feature>
<comment type="similarity">
    <text evidence="7">Belongs to the WD repeat HIR1 family.</text>
</comment>
<keyword evidence="4 7" id="KW-0156">Chromatin regulator</keyword>
<protein>
    <recommendedName>
        <fullName evidence="7">Protein HIRA</fullName>
    </recommendedName>
</protein>
<dbReference type="GO" id="GO:0005634">
    <property type="term" value="C:nucleus"/>
    <property type="evidence" value="ECO:0007669"/>
    <property type="project" value="UniProtKB-SubCell"/>
</dbReference>
<feature type="repeat" description="WD" evidence="6">
    <location>
        <begin position="130"/>
        <end position="162"/>
    </location>
</feature>
<name>A0A8J2MAW0_9HEXA</name>
<dbReference type="PANTHER" id="PTHR13831:SF0">
    <property type="entry name" value="PROTEIN HIRA"/>
    <property type="match status" value="1"/>
</dbReference>
<dbReference type="GO" id="GO:0000417">
    <property type="term" value="C:HIR complex"/>
    <property type="evidence" value="ECO:0007669"/>
    <property type="project" value="TreeGrafter"/>
</dbReference>
<dbReference type="InterPro" id="IPR001680">
    <property type="entry name" value="WD40_rpt"/>
</dbReference>
<keyword evidence="5 7" id="KW-0539">Nucleus</keyword>
<evidence type="ECO:0000256" key="8">
    <source>
        <dbReference type="SAM" id="MobiDB-lite"/>
    </source>
</evidence>
<dbReference type="PANTHER" id="PTHR13831">
    <property type="entry name" value="MEMBER OF THE HIR1 FAMILY OF WD-REPEAT PROTEINS"/>
    <property type="match status" value="1"/>
</dbReference>
<dbReference type="EMBL" id="CAJVCH010570964">
    <property type="protein sequence ID" value="CAG7836286.1"/>
    <property type="molecule type" value="Genomic_DNA"/>
</dbReference>
<dbReference type="GO" id="GO:0000785">
    <property type="term" value="C:chromatin"/>
    <property type="evidence" value="ECO:0007669"/>
    <property type="project" value="TreeGrafter"/>
</dbReference>
<dbReference type="SMART" id="SM00320">
    <property type="entry name" value="WD40"/>
    <property type="match status" value="7"/>
</dbReference>
<gene>
    <name evidence="11" type="ORF">AFUS01_LOCUS45543</name>
</gene>
<feature type="compositionally biased region" description="Basic and acidic residues" evidence="8">
    <location>
        <begin position="555"/>
        <end position="566"/>
    </location>
</feature>
<dbReference type="InterPro" id="IPR011494">
    <property type="entry name" value="HIRA-like_C"/>
</dbReference>
<dbReference type="Proteomes" id="UP000708208">
    <property type="component" value="Unassembled WGS sequence"/>
</dbReference>
<feature type="domain" description="Protein HIRA-like C-terminal" evidence="9">
    <location>
        <begin position="818"/>
        <end position="917"/>
    </location>
</feature>
<comment type="caution">
    <text evidence="11">The sequence shown here is derived from an EMBL/GenBank/DDBJ whole genome shotgun (WGS) entry which is preliminary data.</text>
</comment>
<evidence type="ECO:0000256" key="4">
    <source>
        <dbReference type="ARBA" id="ARBA00022853"/>
    </source>
</evidence>
<keyword evidence="12" id="KW-1185">Reference proteome</keyword>
<feature type="region of interest" description="Disordered" evidence="8">
    <location>
        <begin position="645"/>
        <end position="678"/>
    </location>
</feature>
<dbReference type="GO" id="GO:0031491">
    <property type="term" value="F:nucleosome binding"/>
    <property type="evidence" value="ECO:0007669"/>
    <property type="project" value="TreeGrafter"/>
</dbReference>
<keyword evidence="2 6" id="KW-0853">WD repeat</keyword>
<dbReference type="PROSITE" id="PS50082">
    <property type="entry name" value="WD_REPEATS_2"/>
    <property type="match status" value="2"/>
</dbReference>
<evidence type="ECO:0000313" key="11">
    <source>
        <dbReference type="EMBL" id="CAG7836286.1"/>
    </source>
</evidence>
<dbReference type="AlphaFoldDB" id="A0A8J2MAW0"/>
<dbReference type="GO" id="GO:0006351">
    <property type="term" value="P:DNA-templated transcription"/>
    <property type="evidence" value="ECO:0007669"/>
    <property type="project" value="InterPro"/>
</dbReference>
<evidence type="ECO:0000313" key="12">
    <source>
        <dbReference type="Proteomes" id="UP000708208"/>
    </source>
</evidence>
<keyword evidence="7" id="KW-0804">Transcription</keyword>
<dbReference type="InterPro" id="IPR055410">
    <property type="entry name" value="Beta-prop_CAF1B_HIR1"/>
</dbReference>
<dbReference type="OrthoDB" id="1741719at2759"/>
<dbReference type="CDD" id="cd00200">
    <property type="entry name" value="WD40"/>
    <property type="match status" value="1"/>
</dbReference>
<keyword evidence="7" id="KW-0805">Transcription regulation</keyword>
<evidence type="ECO:0000256" key="1">
    <source>
        <dbReference type="ARBA" id="ARBA00004123"/>
    </source>
</evidence>
<evidence type="ECO:0000256" key="6">
    <source>
        <dbReference type="PROSITE-ProRule" id="PRU00221"/>
    </source>
</evidence>
<dbReference type="GO" id="GO:0006338">
    <property type="term" value="P:chromatin remodeling"/>
    <property type="evidence" value="ECO:0007669"/>
    <property type="project" value="InterPro"/>
</dbReference>
<feature type="compositionally biased region" description="Basic and acidic residues" evidence="8">
    <location>
        <begin position="411"/>
        <end position="423"/>
    </location>
</feature>
<feature type="compositionally biased region" description="Basic and acidic residues" evidence="8">
    <location>
        <begin position="431"/>
        <end position="454"/>
    </location>
</feature>
<dbReference type="Pfam" id="PF24105">
    <property type="entry name" value="Beta-prop_CAF1B_HIR1"/>
    <property type="match status" value="1"/>
</dbReference>
<dbReference type="PROSITE" id="PS50294">
    <property type="entry name" value="WD_REPEATS_REGION"/>
    <property type="match status" value="2"/>
</dbReference>
<proteinExistence type="inferred from homology"/>
<evidence type="ECO:0000256" key="3">
    <source>
        <dbReference type="ARBA" id="ARBA00022737"/>
    </source>
</evidence>
<evidence type="ECO:0000256" key="7">
    <source>
        <dbReference type="RuleBase" id="RU364014"/>
    </source>
</evidence>
<feature type="compositionally biased region" description="Polar residues" evidence="8">
    <location>
        <begin position="663"/>
        <end position="674"/>
    </location>
</feature>
<evidence type="ECO:0000259" key="9">
    <source>
        <dbReference type="Pfam" id="PF07569"/>
    </source>
</evidence>
<dbReference type="GO" id="GO:0006355">
    <property type="term" value="P:regulation of DNA-templated transcription"/>
    <property type="evidence" value="ECO:0007669"/>
    <property type="project" value="InterPro"/>
</dbReference>
<evidence type="ECO:0000256" key="2">
    <source>
        <dbReference type="ARBA" id="ARBA00022574"/>
    </source>
</evidence>
<feature type="region of interest" description="Disordered" evidence="8">
    <location>
        <begin position="405"/>
        <end position="633"/>
    </location>
</feature>